<dbReference type="Proteomes" id="UP000028990">
    <property type="component" value="Unassembled WGS sequence"/>
</dbReference>
<evidence type="ECO:0000313" key="3">
    <source>
        <dbReference type="Proteomes" id="UP000028990"/>
    </source>
</evidence>
<protein>
    <submittedName>
        <fullName evidence="2">Uncharacterized protein</fullName>
    </submittedName>
</protein>
<gene>
    <name evidence="2" type="ORF">H920_16383</name>
</gene>
<keyword evidence="3" id="KW-1185">Reference proteome</keyword>
<evidence type="ECO:0000313" key="2">
    <source>
        <dbReference type="EMBL" id="KFO22219.1"/>
    </source>
</evidence>
<organism evidence="2 3">
    <name type="scientific">Fukomys damarensis</name>
    <name type="common">Damaraland mole rat</name>
    <name type="synonym">Cryptomys damarensis</name>
    <dbReference type="NCBI Taxonomy" id="885580"/>
    <lineage>
        <taxon>Eukaryota</taxon>
        <taxon>Metazoa</taxon>
        <taxon>Chordata</taxon>
        <taxon>Craniata</taxon>
        <taxon>Vertebrata</taxon>
        <taxon>Euteleostomi</taxon>
        <taxon>Mammalia</taxon>
        <taxon>Eutheria</taxon>
        <taxon>Euarchontoglires</taxon>
        <taxon>Glires</taxon>
        <taxon>Rodentia</taxon>
        <taxon>Hystricomorpha</taxon>
        <taxon>Bathyergidae</taxon>
        <taxon>Fukomys</taxon>
    </lineage>
</organism>
<proteinExistence type="predicted"/>
<dbReference type="AlphaFoldDB" id="A0A091CSD0"/>
<reference evidence="2 3" key="1">
    <citation type="submission" date="2013-11" db="EMBL/GenBank/DDBJ databases">
        <title>The Damaraland mole rat (Fukomys damarensis) genome and evolution of African mole rats.</title>
        <authorList>
            <person name="Gladyshev V.N."/>
            <person name="Fang X."/>
        </authorList>
    </citation>
    <scope>NUCLEOTIDE SEQUENCE [LARGE SCALE GENOMIC DNA]</scope>
    <source>
        <tissue evidence="2">Liver</tissue>
    </source>
</reference>
<sequence>MQRQRVDNGLSTAHANGLLLPGSRTALFTLLESEVQAAVDKTSSPGRPAGGRVSTLQGHPGQGLIHSPSAWTRVLVTADADSMDDTCGYLKCIMYTPTRVSSSLVKHPGSDVALAGGPLLKGAAAPLDEPLQTALLSRHCWGAQDRSGSTGAASFLHLIVPLLETVHTGLQGQSSSLFLVVLADASGPSRLAQNLKITHS</sequence>
<evidence type="ECO:0000256" key="1">
    <source>
        <dbReference type="SAM" id="MobiDB-lite"/>
    </source>
</evidence>
<dbReference type="EMBL" id="KN124101">
    <property type="protein sequence ID" value="KFO22219.1"/>
    <property type="molecule type" value="Genomic_DNA"/>
</dbReference>
<name>A0A091CSD0_FUKDA</name>
<feature type="region of interest" description="Disordered" evidence="1">
    <location>
        <begin position="39"/>
        <end position="62"/>
    </location>
</feature>
<accession>A0A091CSD0</accession>